<accession>A0A423JHM3</accession>
<organism evidence="1 2">
    <name type="scientific">Pseudomonas frederiksbergensis</name>
    <dbReference type="NCBI Taxonomy" id="104087"/>
    <lineage>
        <taxon>Bacteria</taxon>
        <taxon>Pseudomonadati</taxon>
        <taxon>Pseudomonadota</taxon>
        <taxon>Gammaproteobacteria</taxon>
        <taxon>Pseudomonadales</taxon>
        <taxon>Pseudomonadaceae</taxon>
        <taxon>Pseudomonas</taxon>
    </lineage>
</organism>
<sequence>MNSGNDRTKCRVTNYVTIKKMIVYGLTPPFTQPANPIGGMNSASVDNSLFAIDKVIIPGWKQPVIHPENPEGGIGLALIVNGLMPVWIDPWFNFSEGDRADLLLNESETAIDGKTIQPDEDDDPQRFILNVPGGLLRNGINRLRLRVKRISQPEETSLPRVVLFNTPRPGGEVTGSGDNPYLLMTLPADVIANGVDAARAAQGVDVTLTYSYMREHDVITLDCDGHEIPHTVTAAQATAGIVQLKLFADAFQKGDNPRFAMRFRVRDQIGNNSGPLAIWSKTTYINVHIQKPVLDLKAPEVLEALELNGTRLNFERDFYETKFATVKVAYTGSAPGQTVKVYWLGRNSTYGSEIRTVAYAGEVLRFLVPRQEVVDCIGSGAQISYTVRLPGTTENLPSENLRITVTAQKHHLPEPTLNSDKTNLRAYYPTLEATYSVRMALFGITTRYGDEVTITQPDFTNLPVPPAWITENRGRSVMFNYTLHRTDTTEKLIFSWFLRLTL</sequence>
<name>A0A423JHM3_9PSED</name>
<dbReference type="EMBL" id="MOBL01000001">
    <property type="protein sequence ID" value="RON37142.1"/>
    <property type="molecule type" value="Genomic_DNA"/>
</dbReference>
<evidence type="ECO:0000313" key="2">
    <source>
        <dbReference type="Proteomes" id="UP000283260"/>
    </source>
</evidence>
<protein>
    <recommendedName>
        <fullName evidence="3">Ig-like domain-containing protein</fullName>
    </recommendedName>
</protein>
<dbReference type="Proteomes" id="UP000283260">
    <property type="component" value="Unassembled WGS sequence"/>
</dbReference>
<gene>
    <name evidence="1" type="ORF">BK661_01895</name>
</gene>
<reference evidence="1 2" key="1">
    <citation type="submission" date="2016-10" db="EMBL/GenBank/DDBJ databases">
        <title>Comparative genome analysis of multiple Pseudomonas spp. focuses on biocontrol and plant growth promoting traits.</title>
        <authorList>
            <person name="Tao X.-Y."/>
            <person name="Taylor C.G."/>
        </authorList>
    </citation>
    <scope>NUCLEOTIDE SEQUENCE [LARGE SCALE GENOMIC DNA]</scope>
    <source>
        <strain evidence="1 2">94G2</strain>
    </source>
</reference>
<comment type="caution">
    <text evidence="1">The sequence shown here is derived from an EMBL/GenBank/DDBJ whole genome shotgun (WGS) entry which is preliminary data.</text>
</comment>
<evidence type="ECO:0000313" key="1">
    <source>
        <dbReference type="EMBL" id="RON37142.1"/>
    </source>
</evidence>
<dbReference type="AlphaFoldDB" id="A0A423JHM3"/>
<dbReference type="RefSeq" id="WP_123494348.1">
    <property type="nucleotide sequence ID" value="NZ_JBNDKA010000001.1"/>
</dbReference>
<evidence type="ECO:0008006" key="3">
    <source>
        <dbReference type="Google" id="ProtNLM"/>
    </source>
</evidence>
<proteinExistence type="predicted"/>